<dbReference type="EMBL" id="JARO02018013">
    <property type="protein sequence ID" value="KPP57004.1"/>
    <property type="molecule type" value="Genomic_DNA"/>
</dbReference>
<dbReference type="PANTHER" id="PTHR19944">
    <property type="entry name" value="MHC CLASS II-RELATED"/>
    <property type="match status" value="1"/>
</dbReference>
<comment type="caution">
    <text evidence="5">The sequence shown here is derived from an EMBL/GenBank/DDBJ whole genome shotgun (WGS) entry which is preliminary data.</text>
</comment>
<evidence type="ECO:0000256" key="2">
    <source>
        <dbReference type="ARBA" id="ARBA00023157"/>
    </source>
</evidence>
<dbReference type="SMART" id="SM00920">
    <property type="entry name" value="MHC_II_alpha"/>
    <property type="match status" value="1"/>
</dbReference>
<feature type="domain" description="MHC class II alpha chain N-terminal" evidence="4">
    <location>
        <begin position="1"/>
        <end position="82"/>
    </location>
</feature>
<reference evidence="5 6" key="1">
    <citation type="submission" date="2015-08" db="EMBL/GenBank/DDBJ databases">
        <title>The genome of the Asian arowana (Scleropages formosus).</title>
        <authorList>
            <person name="Tan M.H."/>
            <person name="Gan H.M."/>
            <person name="Croft L.J."/>
            <person name="Austin C.M."/>
        </authorList>
    </citation>
    <scope>NUCLEOTIDE SEQUENCE [LARGE SCALE GENOMIC DNA]</scope>
    <source>
        <strain evidence="5">Aro1</strain>
    </source>
</reference>
<dbReference type="GO" id="GO:0042613">
    <property type="term" value="C:MHC class II protein complex"/>
    <property type="evidence" value="ECO:0007669"/>
    <property type="project" value="InterPro"/>
</dbReference>
<evidence type="ECO:0000256" key="1">
    <source>
        <dbReference type="ARBA" id="ARBA00022729"/>
    </source>
</evidence>
<dbReference type="PANTHER" id="PTHR19944:SF86">
    <property type="entry name" value="HLA CLASS II HISTOCOMPATIBILITY ANTIGEN, DR ALPHA CHAIN"/>
    <property type="match status" value="1"/>
</dbReference>
<protein>
    <recommendedName>
        <fullName evidence="4">MHC class II alpha chain N-terminal domain-containing protein</fullName>
    </recommendedName>
</protein>
<dbReference type="Pfam" id="PF00993">
    <property type="entry name" value="MHC_II_alpha"/>
    <property type="match status" value="1"/>
</dbReference>
<dbReference type="Gene3D" id="2.60.40.10">
    <property type="entry name" value="Immunoglobulins"/>
    <property type="match status" value="1"/>
</dbReference>
<evidence type="ECO:0000313" key="5">
    <source>
        <dbReference type="EMBL" id="KPP57004.1"/>
    </source>
</evidence>
<dbReference type="InterPro" id="IPR011162">
    <property type="entry name" value="MHC_I/II-like_Ag-recog"/>
</dbReference>
<dbReference type="GO" id="GO:0006955">
    <property type="term" value="P:immune response"/>
    <property type="evidence" value="ECO:0007669"/>
    <property type="project" value="InterPro"/>
</dbReference>
<keyword evidence="3" id="KW-0325">Glycoprotein</keyword>
<feature type="non-terminal residue" evidence="5">
    <location>
        <position position="1"/>
    </location>
</feature>
<dbReference type="InterPro" id="IPR001003">
    <property type="entry name" value="MHC_II_a_N"/>
</dbReference>
<dbReference type="Gene3D" id="3.10.320.10">
    <property type="entry name" value="Class II Histocompatibility Antigen, M Beta Chain, Chain B, domain 1"/>
    <property type="match status" value="1"/>
</dbReference>
<dbReference type="InterPro" id="IPR014745">
    <property type="entry name" value="MHC_II_a/b_N"/>
</dbReference>
<evidence type="ECO:0000259" key="4">
    <source>
        <dbReference type="SMART" id="SM00920"/>
    </source>
</evidence>
<dbReference type="Proteomes" id="UP000034805">
    <property type="component" value="Unassembled WGS sequence"/>
</dbReference>
<feature type="non-terminal residue" evidence="5">
    <location>
        <position position="115"/>
    </location>
</feature>
<organism evidence="5 6">
    <name type="scientific">Scleropages formosus</name>
    <name type="common">Asian bonytongue</name>
    <name type="synonym">Osteoglossum formosum</name>
    <dbReference type="NCBI Taxonomy" id="113540"/>
    <lineage>
        <taxon>Eukaryota</taxon>
        <taxon>Metazoa</taxon>
        <taxon>Chordata</taxon>
        <taxon>Craniata</taxon>
        <taxon>Vertebrata</taxon>
        <taxon>Euteleostomi</taxon>
        <taxon>Actinopterygii</taxon>
        <taxon>Neopterygii</taxon>
        <taxon>Teleostei</taxon>
        <taxon>Osteoglossocephala</taxon>
        <taxon>Osteoglossomorpha</taxon>
        <taxon>Osteoglossiformes</taxon>
        <taxon>Osteoglossidae</taxon>
        <taxon>Scleropages</taxon>
    </lineage>
</organism>
<dbReference type="InterPro" id="IPR050160">
    <property type="entry name" value="MHC/Immunoglobulin"/>
</dbReference>
<evidence type="ECO:0000256" key="3">
    <source>
        <dbReference type="ARBA" id="ARBA00023180"/>
    </source>
</evidence>
<name>A0A0P7W3D6_SCLFO</name>
<proteinExistence type="predicted"/>
<dbReference type="STRING" id="113540.ENSSFOP00015063140"/>
<dbReference type="InterPro" id="IPR013783">
    <property type="entry name" value="Ig-like_fold"/>
</dbReference>
<dbReference type="SUPFAM" id="SSF54452">
    <property type="entry name" value="MHC antigen-recognition domain"/>
    <property type="match status" value="1"/>
</dbReference>
<evidence type="ECO:0000313" key="6">
    <source>
        <dbReference type="Proteomes" id="UP000034805"/>
    </source>
</evidence>
<dbReference type="GO" id="GO:0019882">
    <property type="term" value="P:antigen processing and presentation"/>
    <property type="evidence" value="ECO:0007669"/>
    <property type="project" value="InterPro"/>
</dbReference>
<keyword evidence="1" id="KW-0732">Signal</keyword>
<gene>
    <name evidence="5" type="ORF">Z043_125323</name>
</gene>
<keyword evidence="2" id="KW-1015">Disulfide bond</keyword>
<accession>A0A0P7W3D6</accession>
<sequence length="115" mass="12858">HVDINVVGCQTGDIDPEDEVELDGDELFYVDFAKQEVVSETPDFIGTWGAPGWVQQALAHQQICKNNLDVAVKAEQNPTEEFDPPQVTIYPRDEVSVERRNTLICSANNFFPPPV</sequence>
<dbReference type="AlphaFoldDB" id="A0A0P7W3D6"/>